<evidence type="ECO:0000256" key="1">
    <source>
        <dbReference type="SAM" id="Phobius"/>
    </source>
</evidence>
<proteinExistence type="predicted"/>
<comment type="caution">
    <text evidence="2">The sequence shown here is derived from an EMBL/GenBank/DDBJ whole genome shotgun (WGS) entry which is preliminary data.</text>
</comment>
<reference evidence="2 3" key="1">
    <citation type="submission" date="2018-06" db="EMBL/GenBank/DDBJ databases">
        <title>Paenibacillus imtechensis sp. nov.</title>
        <authorList>
            <person name="Pinnaka A.K."/>
            <person name="Singh H."/>
            <person name="Kaur M."/>
        </authorList>
    </citation>
    <scope>NUCLEOTIDE SEQUENCE [LARGE SCALE GENOMIC DNA]</scope>
    <source>
        <strain evidence="2 3">SMB1</strain>
    </source>
</reference>
<dbReference type="RefSeq" id="WP_111145150.1">
    <property type="nucleotide sequence ID" value="NZ_QKRB01000028.1"/>
</dbReference>
<name>A0A2W1LQR1_9BACL</name>
<feature type="transmembrane region" description="Helical" evidence="1">
    <location>
        <begin position="7"/>
        <end position="26"/>
    </location>
</feature>
<evidence type="ECO:0000313" key="2">
    <source>
        <dbReference type="EMBL" id="PZD97292.1"/>
    </source>
</evidence>
<keyword evidence="1" id="KW-0812">Transmembrane</keyword>
<dbReference type="AlphaFoldDB" id="A0A2W1LQR1"/>
<keyword evidence="3" id="KW-1185">Reference proteome</keyword>
<keyword evidence="1" id="KW-1133">Transmembrane helix</keyword>
<organism evidence="2 3">
    <name type="scientific">Paenibacillus sambharensis</name>
    <dbReference type="NCBI Taxonomy" id="1803190"/>
    <lineage>
        <taxon>Bacteria</taxon>
        <taxon>Bacillati</taxon>
        <taxon>Bacillota</taxon>
        <taxon>Bacilli</taxon>
        <taxon>Bacillales</taxon>
        <taxon>Paenibacillaceae</taxon>
        <taxon>Paenibacillus</taxon>
    </lineage>
</organism>
<feature type="transmembrane region" description="Helical" evidence="1">
    <location>
        <begin position="68"/>
        <end position="86"/>
    </location>
</feature>
<feature type="transmembrane region" description="Helical" evidence="1">
    <location>
        <begin position="38"/>
        <end position="56"/>
    </location>
</feature>
<sequence length="105" mass="11906">MTKIFMFVLKFCLGLLPSILLIAWLLRQFPHTGLGRIIGVPMAVLVNVVIVIAGIMLSARIDGKAYQYLLWTVVVLLTLAVTLFFYPQDYGPPITVKIWQYFFGQ</sequence>
<gene>
    <name evidence="2" type="ORF">DNH61_02755</name>
</gene>
<protein>
    <submittedName>
        <fullName evidence="2">Uncharacterized protein</fullName>
    </submittedName>
</protein>
<evidence type="ECO:0000313" key="3">
    <source>
        <dbReference type="Proteomes" id="UP000249522"/>
    </source>
</evidence>
<accession>A0A2W1LQR1</accession>
<keyword evidence="1" id="KW-0472">Membrane</keyword>
<dbReference type="EMBL" id="QKRB01000028">
    <property type="protein sequence ID" value="PZD97292.1"/>
    <property type="molecule type" value="Genomic_DNA"/>
</dbReference>
<dbReference type="OrthoDB" id="2852938at2"/>
<dbReference type="Proteomes" id="UP000249522">
    <property type="component" value="Unassembled WGS sequence"/>
</dbReference>